<evidence type="ECO:0000259" key="8">
    <source>
        <dbReference type="PROSITE" id="PS50157"/>
    </source>
</evidence>
<dbReference type="GO" id="GO:0000981">
    <property type="term" value="F:DNA-binding transcription factor activity, RNA polymerase II-specific"/>
    <property type="evidence" value="ECO:0000318"/>
    <property type="project" value="GO_Central"/>
</dbReference>
<reference evidence="9 11" key="1">
    <citation type="submission" date="2008-03" db="EMBL/GenBank/DDBJ databases">
        <title>Annotation of Ixodes scapularis.</title>
        <authorList>
            <consortium name="Ixodes scapularis Genome Project Consortium"/>
            <person name="Caler E."/>
            <person name="Hannick L.I."/>
            <person name="Bidwell S."/>
            <person name="Joardar V."/>
            <person name="Thiagarajan M."/>
            <person name="Amedeo P."/>
            <person name="Galinsky K.J."/>
            <person name="Schobel S."/>
            <person name="Inman J."/>
            <person name="Hostetler J."/>
            <person name="Miller J."/>
            <person name="Hammond M."/>
            <person name="Megy K."/>
            <person name="Lawson D."/>
            <person name="Kodira C."/>
            <person name="Sutton G."/>
            <person name="Meyer J."/>
            <person name="Hill C.A."/>
            <person name="Birren B."/>
            <person name="Nene V."/>
            <person name="Collins F."/>
            <person name="Alarcon-Chaidez F."/>
            <person name="Wikel S."/>
            <person name="Strausberg R."/>
        </authorList>
    </citation>
    <scope>NUCLEOTIDE SEQUENCE [LARGE SCALE GENOMIC DNA]</scope>
    <source>
        <strain evidence="11">Wikel</strain>
        <strain evidence="9">Wikel colony</strain>
    </source>
</reference>
<dbReference type="HOGENOM" id="CLU_002678_44_0_1"/>
<keyword evidence="2" id="KW-0479">Metal-binding</keyword>
<feature type="domain" description="C2H2-type" evidence="8">
    <location>
        <begin position="227"/>
        <end position="254"/>
    </location>
</feature>
<dbReference type="GO" id="GO:0000977">
    <property type="term" value="F:RNA polymerase II transcription regulatory region sequence-specific DNA binding"/>
    <property type="evidence" value="ECO:0000318"/>
    <property type="project" value="GO_Central"/>
</dbReference>
<evidence type="ECO:0000256" key="5">
    <source>
        <dbReference type="ARBA" id="ARBA00022833"/>
    </source>
</evidence>
<feature type="domain" description="C2H2-type" evidence="8">
    <location>
        <begin position="170"/>
        <end position="197"/>
    </location>
</feature>
<dbReference type="VEuPathDB" id="VectorBase:ISCP_000652"/>
<dbReference type="PANTHER" id="PTHR24394:SF29">
    <property type="entry name" value="MYONEURIN"/>
    <property type="match status" value="1"/>
</dbReference>
<dbReference type="VEuPathDB" id="VectorBase:ISCI019861"/>
<dbReference type="VEuPathDB" id="VectorBase:ISCW019861"/>
<feature type="domain" description="C2H2-type" evidence="8">
    <location>
        <begin position="428"/>
        <end position="452"/>
    </location>
</feature>
<dbReference type="EMBL" id="DS800715">
    <property type="protein sequence ID" value="EEC10645.1"/>
    <property type="molecule type" value="Genomic_DNA"/>
</dbReference>
<dbReference type="InterPro" id="IPR036236">
    <property type="entry name" value="Znf_C2H2_sf"/>
</dbReference>
<keyword evidence="6" id="KW-0539">Nucleus</keyword>
<comment type="subcellular location">
    <subcellularLocation>
        <location evidence="1">Nucleus</location>
    </subcellularLocation>
</comment>
<dbReference type="EMBL" id="ABJB010623246">
    <property type="status" value="NOT_ANNOTATED_CDS"/>
    <property type="molecule type" value="Genomic_DNA"/>
</dbReference>
<gene>
    <name evidence="9" type="ORF">IscW_ISCW019861</name>
</gene>
<dbReference type="PANTHER" id="PTHR24394">
    <property type="entry name" value="ZINC FINGER PROTEIN"/>
    <property type="match status" value="1"/>
</dbReference>
<feature type="domain" description="C2H2-type" evidence="8">
    <location>
        <begin position="142"/>
        <end position="169"/>
    </location>
</feature>
<dbReference type="Gene3D" id="3.30.160.60">
    <property type="entry name" value="Classic Zinc Finger"/>
    <property type="match status" value="7"/>
</dbReference>
<evidence type="ECO:0000256" key="3">
    <source>
        <dbReference type="ARBA" id="ARBA00022737"/>
    </source>
</evidence>
<reference evidence="10" key="2">
    <citation type="submission" date="2020-05" db="UniProtKB">
        <authorList>
            <consortium name="EnsemblMetazoa"/>
        </authorList>
    </citation>
    <scope>IDENTIFICATION</scope>
    <source>
        <strain evidence="10">wikel</strain>
    </source>
</reference>
<evidence type="ECO:0000256" key="7">
    <source>
        <dbReference type="PROSITE-ProRule" id="PRU00042"/>
    </source>
</evidence>
<keyword evidence="4 7" id="KW-0863">Zinc-finger</keyword>
<keyword evidence="11" id="KW-1185">Reference proteome</keyword>
<keyword evidence="5" id="KW-0862">Zinc</keyword>
<dbReference type="FunFam" id="3.30.160.60:FF:000072">
    <property type="entry name" value="zinc finger protein 143 isoform X1"/>
    <property type="match status" value="1"/>
</dbReference>
<evidence type="ECO:0000256" key="1">
    <source>
        <dbReference type="ARBA" id="ARBA00004123"/>
    </source>
</evidence>
<feature type="domain" description="C2H2-type" evidence="8">
    <location>
        <begin position="344"/>
        <end position="371"/>
    </location>
</feature>
<dbReference type="EnsemblMetazoa" id="ISCW019861-RA">
    <property type="protein sequence ID" value="ISCW019861-PA"/>
    <property type="gene ID" value="ISCW019861"/>
</dbReference>
<keyword evidence="3" id="KW-0677">Repeat</keyword>
<feature type="domain" description="C2H2-type" evidence="8">
    <location>
        <begin position="316"/>
        <end position="343"/>
    </location>
</feature>
<dbReference type="VEuPathDB" id="VectorBase:ISCP_038027"/>
<dbReference type="EMBL" id="ABJB010463291">
    <property type="status" value="NOT_ANNOTATED_CDS"/>
    <property type="molecule type" value="Genomic_DNA"/>
</dbReference>
<dbReference type="InterPro" id="IPR013087">
    <property type="entry name" value="Znf_C2H2_type"/>
</dbReference>
<evidence type="ECO:0000313" key="11">
    <source>
        <dbReference type="Proteomes" id="UP000001555"/>
    </source>
</evidence>
<feature type="domain" description="C2H2-type" evidence="8">
    <location>
        <begin position="400"/>
        <end position="427"/>
    </location>
</feature>
<evidence type="ECO:0000313" key="9">
    <source>
        <dbReference type="EMBL" id="EEC10645.1"/>
    </source>
</evidence>
<dbReference type="Pfam" id="PF00096">
    <property type="entry name" value="zf-C2H2"/>
    <property type="match status" value="4"/>
</dbReference>
<sequence length="452" mass="50524">MCNFSYYNENRVMRHRVNHVTPPQLQCHVCGLMEFWKKTALVEPREDAHGAEAVCVPPVPVCVPAQALAAGPPQDPLAQLAAGVSIASDEERETDEDVAEDKTLRLQLKGFYAFNCDVCGFSVHNENSMTRHHMHHAKPPLPECRTCGQTFPSFALLAEHVRCHYSTTPYRCDVCSARFKSTGHLKDHLRNHSGERPFGCQFCGKSFGQKTGLAKHVAMMHGGRRPYACHLCPQVFKRRGALMDHIGAHELQKAAREHALSRADELGAAFRGAPAAKSGVGASSEPGECLLHLLADDERDRDEDAAASRLTGIHTFACDACGYTTQNENLLTRHRRNHIEPELLQCHVCNEEFAQITQLEAHLPSHLTAKPYMCDVCCARFRYGTHLKDHLRVHTGERPFVCETCGKTFVHRTTWVHHMKTHTGDKPFACPLCPLAFVSKRLLQDHLKLHAS</sequence>
<dbReference type="Pfam" id="PF13894">
    <property type="entry name" value="zf-C2H2_4"/>
    <property type="match status" value="1"/>
</dbReference>
<dbReference type="EMBL" id="ABJB010556784">
    <property type="status" value="NOT_ANNOTATED_CDS"/>
    <property type="molecule type" value="Genomic_DNA"/>
</dbReference>
<dbReference type="FunFam" id="3.30.160.60:FF:000624">
    <property type="entry name" value="zinc finger protein 697"/>
    <property type="match status" value="2"/>
</dbReference>
<dbReference type="SUPFAM" id="SSF57667">
    <property type="entry name" value="beta-beta-alpha zinc fingers"/>
    <property type="match status" value="5"/>
</dbReference>
<dbReference type="PROSITE" id="PS00028">
    <property type="entry name" value="ZINC_FINGER_C2H2_1"/>
    <property type="match status" value="9"/>
</dbReference>
<dbReference type="Pfam" id="PF13912">
    <property type="entry name" value="zf-C2H2_6"/>
    <property type="match status" value="1"/>
</dbReference>
<evidence type="ECO:0000256" key="6">
    <source>
        <dbReference type="ARBA" id="ARBA00023242"/>
    </source>
</evidence>
<dbReference type="EMBL" id="ABJB010445936">
    <property type="status" value="NOT_ANNOTATED_CDS"/>
    <property type="molecule type" value="Genomic_DNA"/>
</dbReference>
<name>B7PVM3_IXOSC</name>
<dbReference type="PROSITE" id="PS50157">
    <property type="entry name" value="ZINC_FINGER_C2H2_2"/>
    <property type="match status" value="9"/>
</dbReference>
<organism>
    <name type="scientific">Ixodes scapularis</name>
    <name type="common">Black-legged tick</name>
    <name type="synonym">Deer tick</name>
    <dbReference type="NCBI Taxonomy" id="6945"/>
    <lineage>
        <taxon>Eukaryota</taxon>
        <taxon>Metazoa</taxon>
        <taxon>Ecdysozoa</taxon>
        <taxon>Arthropoda</taxon>
        <taxon>Chelicerata</taxon>
        <taxon>Arachnida</taxon>
        <taxon>Acari</taxon>
        <taxon>Parasitiformes</taxon>
        <taxon>Ixodida</taxon>
        <taxon>Ixodoidea</taxon>
        <taxon>Ixodidae</taxon>
        <taxon>Ixodinae</taxon>
        <taxon>Ixodes</taxon>
    </lineage>
</organism>
<feature type="domain" description="C2H2-type" evidence="8">
    <location>
        <begin position="198"/>
        <end position="226"/>
    </location>
</feature>
<evidence type="ECO:0000313" key="10">
    <source>
        <dbReference type="EnsemblMetazoa" id="ISCW019861-PA"/>
    </source>
</evidence>
<dbReference type="AlphaFoldDB" id="B7PVM3"/>
<dbReference type="GO" id="GO:0005634">
    <property type="term" value="C:nucleus"/>
    <property type="evidence" value="ECO:0000318"/>
    <property type="project" value="GO_Central"/>
</dbReference>
<dbReference type="GO" id="GO:0008270">
    <property type="term" value="F:zinc ion binding"/>
    <property type="evidence" value="ECO:0007669"/>
    <property type="project" value="UniProtKB-KW"/>
</dbReference>
<proteinExistence type="predicted"/>
<dbReference type="GO" id="GO:0006357">
    <property type="term" value="P:regulation of transcription by RNA polymerase II"/>
    <property type="evidence" value="ECO:0000318"/>
    <property type="project" value="GO_Central"/>
</dbReference>
<protein>
    <submittedName>
        <fullName evidence="9 10">Transcription factor IIIA, putative</fullName>
    </submittedName>
</protein>
<feature type="domain" description="C2H2-type" evidence="8">
    <location>
        <begin position="372"/>
        <end position="399"/>
    </location>
</feature>
<evidence type="ECO:0000256" key="2">
    <source>
        <dbReference type="ARBA" id="ARBA00022723"/>
    </source>
</evidence>
<dbReference type="OrthoDB" id="6077919at2759"/>
<dbReference type="InParanoid" id="B7PVM3"/>
<dbReference type="PaxDb" id="6945-B7PVM3"/>
<evidence type="ECO:0000256" key="4">
    <source>
        <dbReference type="ARBA" id="ARBA00022771"/>
    </source>
</evidence>
<dbReference type="Proteomes" id="UP000001555">
    <property type="component" value="Unassembled WGS sequence"/>
</dbReference>
<dbReference type="SMART" id="SM00355">
    <property type="entry name" value="ZnF_C2H2"/>
    <property type="match status" value="10"/>
</dbReference>
<accession>B7PVM3</accession>
<dbReference type="FunFam" id="3.30.160.60:FF:001498">
    <property type="entry name" value="Zinc finger protein 404"/>
    <property type="match status" value="1"/>
</dbReference>